<dbReference type="PANTHER" id="PTHR45625:SF1">
    <property type="entry name" value="RING-TYPE E3 UBIQUITIN-PROTEIN LIGASE PPIL2"/>
    <property type="match status" value="1"/>
</dbReference>
<dbReference type="PRINTS" id="PR00153">
    <property type="entry name" value="CSAPPISMRASE"/>
</dbReference>
<dbReference type="Pfam" id="PF00160">
    <property type="entry name" value="Pro_isomerase"/>
    <property type="match status" value="1"/>
</dbReference>
<protein>
    <recommendedName>
        <fullName evidence="1">Peptidyl-prolyl cis-trans isomerase</fullName>
        <shortName evidence="1">PPIase</shortName>
        <ecNumber evidence="1">5.2.1.8</ecNumber>
    </recommendedName>
</protein>
<keyword evidence="1 4" id="KW-0413">Isomerase</keyword>
<dbReference type="GO" id="GO:0061630">
    <property type="term" value="F:ubiquitin protein ligase activity"/>
    <property type="evidence" value="ECO:0007669"/>
    <property type="project" value="TreeGrafter"/>
</dbReference>
<gene>
    <name evidence="4" type="ORF">MDA_GLEAN10009839</name>
</gene>
<dbReference type="Gene3D" id="2.40.100.10">
    <property type="entry name" value="Cyclophilin-like"/>
    <property type="match status" value="1"/>
</dbReference>
<reference evidence="5" key="1">
    <citation type="journal article" date="2013" name="Science">
        <title>Comparative analysis of bat genomes provides insight into the evolution of flight and immunity.</title>
        <authorList>
            <person name="Zhang G."/>
            <person name="Cowled C."/>
            <person name="Shi Z."/>
            <person name="Huang Z."/>
            <person name="Bishop-Lilly K.A."/>
            <person name="Fang X."/>
            <person name="Wynne J.W."/>
            <person name="Xiong Z."/>
            <person name="Baker M.L."/>
            <person name="Zhao W."/>
            <person name="Tachedjian M."/>
            <person name="Zhu Y."/>
            <person name="Zhou P."/>
            <person name="Jiang X."/>
            <person name="Ng J."/>
            <person name="Yang L."/>
            <person name="Wu L."/>
            <person name="Xiao J."/>
            <person name="Feng Y."/>
            <person name="Chen Y."/>
            <person name="Sun X."/>
            <person name="Zhang Y."/>
            <person name="Marsh G.A."/>
            <person name="Crameri G."/>
            <person name="Broder C.C."/>
            <person name="Frey K.G."/>
            <person name="Wang L.F."/>
            <person name="Wang J."/>
        </authorList>
    </citation>
    <scope>NUCLEOTIDE SEQUENCE [LARGE SCALE GENOMIC DNA]</scope>
</reference>
<dbReference type="GO" id="GO:0003755">
    <property type="term" value="F:peptidyl-prolyl cis-trans isomerase activity"/>
    <property type="evidence" value="ECO:0007669"/>
    <property type="project" value="UniProtKB-UniRule"/>
</dbReference>
<dbReference type="PROSITE" id="PS50072">
    <property type="entry name" value="CSA_PPIASE_2"/>
    <property type="match status" value="1"/>
</dbReference>
<proteinExistence type="inferred from homology"/>
<dbReference type="GO" id="GO:0000209">
    <property type="term" value="P:protein polyubiquitination"/>
    <property type="evidence" value="ECO:0007669"/>
    <property type="project" value="TreeGrafter"/>
</dbReference>
<evidence type="ECO:0000313" key="4">
    <source>
        <dbReference type="EMBL" id="ELK32091.1"/>
    </source>
</evidence>
<comment type="similarity">
    <text evidence="1">Belongs to the cyclophilin-type PPIase family.</text>
</comment>
<accession>L5M158</accession>
<evidence type="ECO:0000313" key="5">
    <source>
        <dbReference type="Proteomes" id="UP000010556"/>
    </source>
</evidence>
<feature type="region of interest" description="Disordered" evidence="2">
    <location>
        <begin position="77"/>
        <end position="98"/>
    </location>
</feature>
<dbReference type="InterPro" id="IPR002130">
    <property type="entry name" value="Cyclophilin-type_PPIase_dom"/>
</dbReference>
<dbReference type="SUPFAM" id="SSF50891">
    <property type="entry name" value="Cyclophilin-like"/>
    <property type="match status" value="1"/>
</dbReference>
<organism evidence="4 5">
    <name type="scientific">Myotis davidii</name>
    <name type="common">David's myotis</name>
    <dbReference type="NCBI Taxonomy" id="225400"/>
    <lineage>
        <taxon>Eukaryota</taxon>
        <taxon>Metazoa</taxon>
        <taxon>Chordata</taxon>
        <taxon>Craniata</taxon>
        <taxon>Vertebrata</taxon>
        <taxon>Euteleostomi</taxon>
        <taxon>Mammalia</taxon>
        <taxon>Eutheria</taxon>
        <taxon>Laurasiatheria</taxon>
        <taxon>Chiroptera</taxon>
        <taxon>Yangochiroptera</taxon>
        <taxon>Vespertilionidae</taxon>
        <taxon>Myotis</taxon>
    </lineage>
</organism>
<dbReference type="PANTHER" id="PTHR45625">
    <property type="entry name" value="PEPTIDYL-PROLYL CIS-TRANS ISOMERASE-RELATED"/>
    <property type="match status" value="1"/>
</dbReference>
<evidence type="ECO:0000256" key="2">
    <source>
        <dbReference type="SAM" id="MobiDB-lite"/>
    </source>
</evidence>
<keyword evidence="5" id="KW-1185">Reference proteome</keyword>
<dbReference type="AlphaFoldDB" id="L5M158"/>
<evidence type="ECO:0000256" key="1">
    <source>
        <dbReference type="RuleBase" id="RU363019"/>
    </source>
</evidence>
<dbReference type="InterPro" id="IPR029000">
    <property type="entry name" value="Cyclophilin-like_dom_sf"/>
</dbReference>
<dbReference type="InterPro" id="IPR044666">
    <property type="entry name" value="Cyclophilin_A-like"/>
</dbReference>
<keyword evidence="1" id="KW-0697">Rotamase</keyword>
<comment type="function">
    <text evidence="1">PPIases accelerate the folding of proteins. It catalyzes the cis-trans isomerization of proline imidic peptide bonds in oligopeptides.</text>
</comment>
<dbReference type="Proteomes" id="UP000010556">
    <property type="component" value="Unassembled WGS sequence"/>
</dbReference>
<name>L5M158_MYODS</name>
<feature type="domain" description="PPIase cyclophilin-type" evidence="3">
    <location>
        <begin position="1"/>
        <end position="73"/>
    </location>
</feature>
<dbReference type="EMBL" id="KB105644">
    <property type="protein sequence ID" value="ELK32091.1"/>
    <property type="molecule type" value="Genomic_DNA"/>
</dbReference>
<evidence type="ECO:0000259" key="3">
    <source>
        <dbReference type="PROSITE" id="PS50072"/>
    </source>
</evidence>
<sequence>MDRGILSMANSGPYTNKSQFFTTFRSCAYLDKKHTIFRRVVGGFDTLTAVENVESDPKTDRPKDEILKRAADEEPFTSAAVPVARKQPRGGFKDLSAW</sequence>
<dbReference type="GO" id="GO:0071013">
    <property type="term" value="C:catalytic step 2 spliceosome"/>
    <property type="evidence" value="ECO:0007669"/>
    <property type="project" value="TreeGrafter"/>
</dbReference>
<dbReference type="EC" id="5.2.1.8" evidence="1"/>
<comment type="catalytic activity">
    <reaction evidence="1">
        <text>[protein]-peptidylproline (omega=180) = [protein]-peptidylproline (omega=0)</text>
        <dbReference type="Rhea" id="RHEA:16237"/>
        <dbReference type="Rhea" id="RHEA-COMP:10747"/>
        <dbReference type="Rhea" id="RHEA-COMP:10748"/>
        <dbReference type="ChEBI" id="CHEBI:83833"/>
        <dbReference type="ChEBI" id="CHEBI:83834"/>
        <dbReference type="EC" id="5.2.1.8"/>
    </reaction>
</comment>